<evidence type="ECO:0000313" key="2">
    <source>
        <dbReference type="Proteomes" id="UP000063699"/>
    </source>
</evidence>
<sequence>MVGLLVAAEVALGVLLVATGGDRDTTPNPWRTGDGYRQPPPCSALDRELVHRLIGPGKPLDDRSTYEDDDPVRLCQFGGPRDVDVIELTMRSRLIGRFGPLEIPSPGLTPLDVSDNLTSQEFRRYFDWVVVRFRVDNLDVLLNVKARPSLPRTDKELPTPENARVLRDNTMALAQDLAGKLAVRNRVRPTEPTTPPR</sequence>
<proteinExistence type="predicted"/>
<dbReference type="KEGG" id="kphy:AOZ06_21570"/>
<evidence type="ECO:0000313" key="1">
    <source>
        <dbReference type="EMBL" id="ALG09156.1"/>
    </source>
</evidence>
<name>A0A0N9I482_9PSEU</name>
<reference evidence="1 2" key="1">
    <citation type="submission" date="2015-07" db="EMBL/GenBank/DDBJ databases">
        <title>Genome sequencing of Kibdelosporangium phytohabitans.</title>
        <authorList>
            <person name="Qin S."/>
            <person name="Xing K."/>
        </authorList>
    </citation>
    <scope>NUCLEOTIDE SEQUENCE [LARGE SCALE GENOMIC DNA]</scope>
    <source>
        <strain evidence="1 2">KLBMP1111</strain>
    </source>
</reference>
<protein>
    <submittedName>
        <fullName evidence="1">Uncharacterized protein</fullName>
    </submittedName>
</protein>
<accession>A0A0N9I482</accession>
<dbReference type="EMBL" id="CP012752">
    <property type="protein sequence ID" value="ALG09156.1"/>
    <property type="molecule type" value="Genomic_DNA"/>
</dbReference>
<gene>
    <name evidence="1" type="ORF">AOZ06_21570</name>
</gene>
<dbReference type="AlphaFoldDB" id="A0A0N9I482"/>
<keyword evidence="2" id="KW-1185">Reference proteome</keyword>
<dbReference type="Proteomes" id="UP000063699">
    <property type="component" value="Chromosome"/>
</dbReference>
<organism evidence="1 2">
    <name type="scientific">Kibdelosporangium phytohabitans</name>
    <dbReference type="NCBI Taxonomy" id="860235"/>
    <lineage>
        <taxon>Bacteria</taxon>
        <taxon>Bacillati</taxon>
        <taxon>Actinomycetota</taxon>
        <taxon>Actinomycetes</taxon>
        <taxon>Pseudonocardiales</taxon>
        <taxon>Pseudonocardiaceae</taxon>
        <taxon>Kibdelosporangium</taxon>
    </lineage>
</organism>